<dbReference type="Proteomes" id="UP001630127">
    <property type="component" value="Unassembled WGS sequence"/>
</dbReference>
<evidence type="ECO:0000313" key="3">
    <source>
        <dbReference type="Proteomes" id="UP001630127"/>
    </source>
</evidence>
<evidence type="ECO:0000256" key="1">
    <source>
        <dbReference type="SAM" id="MobiDB-lite"/>
    </source>
</evidence>
<evidence type="ECO:0000313" key="2">
    <source>
        <dbReference type="EMBL" id="KAL3504142.1"/>
    </source>
</evidence>
<comment type="caution">
    <text evidence="2">The sequence shown here is derived from an EMBL/GenBank/DDBJ whole genome shotgun (WGS) entry which is preliminary data.</text>
</comment>
<sequence length="172" mass="19394">MAFESRQGSSDNNISASDALDFNLGDFLLTENTTKKVVKKIQRVKKNSATNQLNPVTEIVVLSGSMSAIPSKVPELIDLGGTQTLIILTESPREKEEVKEIPGSYLCSILLRWGEDRQKNIGLKEEAAAKTKESMAKQMEDFKVVEQEKNVKERPELEDRLNEKYRELQNSH</sequence>
<dbReference type="EMBL" id="JBJUIK010000014">
    <property type="protein sequence ID" value="KAL3504142.1"/>
    <property type="molecule type" value="Genomic_DNA"/>
</dbReference>
<reference evidence="2 3" key="1">
    <citation type="submission" date="2024-11" db="EMBL/GenBank/DDBJ databases">
        <title>A near-complete genome assembly of Cinchona calisaya.</title>
        <authorList>
            <person name="Lian D.C."/>
            <person name="Zhao X.W."/>
            <person name="Wei L."/>
        </authorList>
    </citation>
    <scope>NUCLEOTIDE SEQUENCE [LARGE SCALE GENOMIC DNA]</scope>
    <source>
        <tissue evidence="2">Nenye</tissue>
    </source>
</reference>
<organism evidence="2 3">
    <name type="scientific">Cinchona calisaya</name>
    <dbReference type="NCBI Taxonomy" id="153742"/>
    <lineage>
        <taxon>Eukaryota</taxon>
        <taxon>Viridiplantae</taxon>
        <taxon>Streptophyta</taxon>
        <taxon>Embryophyta</taxon>
        <taxon>Tracheophyta</taxon>
        <taxon>Spermatophyta</taxon>
        <taxon>Magnoliopsida</taxon>
        <taxon>eudicotyledons</taxon>
        <taxon>Gunneridae</taxon>
        <taxon>Pentapetalae</taxon>
        <taxon>asterids</taxon>
        <taxon>lamiids</taxon>
        <taxon>Gentianales</taxon>
        <taxon>Rubiaceae</taxon>
        <taxon>Cinchonoideae</taxon>
        <taxon>Cinchoneae</taxon>
        <taxon>Cinchona</taxon>
    </lineage>
</organism>
<accession>A0ABD2YCJ4</accession>
<proteinExistence type="predicted"/>
<dbReference type="AlphaFoldDB" id="A0ABD2YCJ4"/>
<protein>
    <submittedName>
        <fullName evidence="2">Uncharacterized protein</fullName>
    </submittedName>
</protein>
<keyword evidence="3" id="KW-1185">Reference proteome</keyword>
<gene>
    <name evidence="2" type="ORF">ACH5RR_033983</name>
</gene>
<name>A0ABD2YCJ4_9GENT</name>
<feature type="region of interest" description="Disordered" evidence="1">
    <location>
        <begin position="146"/>
        <end position="172"/>
    </location>
</feature>